<organism evidence="3 4">
    <name type="scientific">Treponema putidum</name>
    <dbReference type="NCBI Taxonomy" id="221027"/>
    <lineage>
        <taxon>Bacteria</taxon>
        <taxon>Pseudomonadati</taxon>
        <taxon>Spirochaetota</taxon>
        <taxon>Spirochaetia</taxon>
        <taxon>Spirochaetales</taxon>
        <taxon>Treponemataceae</taxon>
        <taxon>Treponema</taxon>
    </lineage>
</organism>
<gene>
    <name evidence="3" type="ORF">E4N74_09940</name>
    <name evidence="2" type="ORF">E4N76_10965</name>
</gene>
<evidence type="ECO:0000256" key="1">
    <source>
        <dbReference type="SAM" id="Phobius"/>
    </source>
</evidence>
<keyword evidence="5" id="KW-1185">Reference proteome</keyword>
<evidence type="ECO:0000313" key="4">
    <source>
        <dbReference type="Proteomes" id="UP001058682"/>
    </source>
</evidence>
<dbReference type="EMBL" id="CP038802">
    <property type="protein sequence ID" value="UTY29431.1"/>
    <property type="molecule type" value="Genomic_DNA"/>
</dbReference>
<feature type="transmembrane region" description="Helical" evidence="1">
    <location>
        <begin position="84"/>
        <end position="101"/>
    </location>
</feature>
<evidence type="ECO:0000313" key="3">
    <source>
        <dbReference type="EMBL" id="UTY34289.1"/>
    </source>
</evidence>
<accession>A0AAE9MTE1</accession>
<feature type="transmembrane region" description="Helical" evidence="1">
    <location>
        <begin position="30"/>
        <end position="56"/>
    </location>
</feature>
<reference evidence="3" key="1">
    <citation type="submission" date="2019-04" db="EMBL/GenBank/DDBJ databases">
        <title>Whole genome sequencing of oral phylogroup 2 treponemes.</title>
        <authorList>
            <person name="Chan Y."/>
            <person name="Zeng H.H."/>
            <person name="Yu X.L."/>
            <person name="Leung W.K."/>
            <person name="Watt R.M."/>
        </authorList>
    </citation>
    <scope>NUCLEOTIDE SEQUENCE</scope>
    <source>
        <strain evidence="3">OMZ 835</strain>
        <strain evidence="2">OMZ 847</strain>
    </source>
</reference>
<protein>
    <submittedName>
        <fullName evidence="3">DUF58 domain-containing protein</fullName>
    </submittedName>
</protein>
<dbReference type="EMBL" id="CP038804">
    <property type="protein sequence ID" value="UTY34289.1"/>
    <property type="molecule type" value="Genomic_DNA"/>
</dbReference>
<dbReference type="PANTHER" id="PTHR34351">
    <property type="entry name" value="SLR1927 PROTEIN-RELATED"/>
    <property type="match status" value="1"/>
</dbReference>
<dbReference type="Proteomes" id="UP001058682">
    <property type="component" value="Chromosome"/>
</dbReference>
<keyword evidence="1" id="KW-0812">Transmembrane</keyword>
<keyword evidence="1" id="KW-0472">Membrane</keyword>
<keyword evidence="1" id="KW-1133">Transmembrane helix</keyword>
<dbReference type="Proteomes" id="UP001059401">
    <property type="component" value="Chromosome"/>
</dbReference>
<dbReference type="RefSeq" id="WP_145475214.1">
    <property type="nucleotide sequence ID" value="NZ_CP038802.1"/>
</dbReference>
<feature type="transmembrane region" description="Helical" evidence="1">
    <location>
        <begin position="6"/>
        <end position="23"/>
    </location>
</feature>
<name>A0AAE9MTE1_9SPIR</name>
<dbReference type="AlphaFoldDB" id="A0AAE9MTE1"/>
<sequence>MKVFKLTVPGIIYILFSILLLTGAGIRGELFAVVCGVCLCLYFVLSLVCLIISIFLCEKTNYLIKLKNEKISILPVGNRIGKNLFPIILPGVIIFYIFEFSSDLNDKKSRRLRFNIKLKREQTFFSIPKEERGRFFLEREYIELSDLAGFFSFRLLKKEKSIPQVFIYPVLSEIKTFSFPAILNETSDHTINLRRTDELYDTRPYFPGDDIRKINWKLYAHTQELSIKQGDYIPPPRSFFTVYVETPVVSRDFEFYKKKFDEFINLISSIAFYLHQNGISFKILFYDNEKNSYETELVYVDETDAEETIKRIFSIPQLKILNKKSEYEPKLKKNFFIDDENKKNYLLYFFMPVQSGNKIFEKFFRNFSDYKNECAFYTGLETIIYKPKNILHSFLFYTFSQKKYRLLSKQMNENIETIKYALRNGGFYAYSI</sequence>
<evidence type="ECO:0000313" key="5">
    <source>
        <dbReference type="Proteomes" id="UP001059401"/>
    </source>
</evidence>
<evidence type="ECO:0000313" key="2">
    <source>
        <dbReference type="EMBL" id="UTY29431.1"/>
    </source>
</evidence>
<proteinExistence type="predicted"/>